<reference evidence="2" key="1">
    <citation type="journal article" date="2012" name="Nat. Biotechnol.">
        <title>Reference genome sequence of the model plant Setaria.</title>
        <authorList>
            <person name="Bennetzen J.L."/>
            <person name="Schmutz J."/>
            <person name="Wang H."/>
            <person name="Percifield R."/>
            <person name="Hawkins J."/>
            <person name="Pontaroli A.C."/>
            <person name="Estep M."/>
            <person name="Feng L."/>
            <person name="Vaughn J.N."/>
            <person name="Grimwood J."/>
            <person name="Jenkins J."/>
            <person name="Barry K."/>
            <person name="Lindquist E."/>
            <person name="Hellsten U."/>
            <person name="Deshpande S."/>
            <person name="Wang X."/>
            <person name="Wu X."/>
            <person name="Mitros T."/>
            <person name="Triplett J."/>
            <person name="Yang X."/>
            <person name="Ye C.Y."/>
            <person name="Mauro-Herrera M."/>
            <person name="Wang L."/>
            <person name="Li P."/>
            <person name="Sharma M."/>
            <person name="Sharma R."/>
            <person name="Ronald P.C."/>
            <person name="Panaud O."/>
            <person name="Kellogg E.A."/>
            <person name="Brutnell T.P."/>
            <person name="Doust A.N."/>
            <person name="Tuskan G.A."/>
            <person name="Rokhsar D."/>
            <person name="Devos K.M."/>
        </authorList>
    </citation>
    <scope>NUCLEOTIDE SEQUENCE [LARGE SCALE GENOMIC DNA]</scope>
    <source>
        <strain evidence="2">cv. Yugu1</strain>
    </source>
</reference>
<dbReference type="EMBL" id="AGNK02006034">
    <property type="status" value="NOT_ANNOTATED_CDS"/>
    <property type="molecule type" value="Genomic_DNA"/>
</dbReference>
<evidence type="ECO:0000313" key="1">
    <source>
        <dbReference type="EnsemblPlants" id="KQK91373"/>
    </source>
</evidence>
<reference evidence="1" key="2">
    <citation type="submission" date="2018-08" db="UniProtKB">
        <authorList>
            <consortium name="EnsemblPlants"/>
        </authorList>
    </citation>
    <scope>IDENTIFICATION</scope>
    <source>
        <strain evidence="1">Yugu1</strain>
    </source>
</reference>
<name>K4AN02_SETIT</name>
<proteinExistence type="predicted"/>
<dbReference type="AlphaFoldDB" id="K4AN02"/>
<dbReference type="Gramene" id="KQK91373">
    <property type="protein sequence ID" value="KQK91373"/>
    <property type="gene ID" value="SETIT_040298mg"/>
</dbReference>
<dbReference type="HOGENOM" id="CLU_2780697_0_0_1"/>
<dbReference type="EnsemblPlants" id="KQK91373">
    <property type="protein sequence ID" value="KQK91373"/>
    <property type="gene ID" value="SETIT_040298mg"/>
</dbReference>
<sequence length="69" mass="7551">MQLPAFLVHSDVIRSLDPVGLHVLRFELNAMLASVSFKCRRASCGLIVVVCARAFGFDIKKCIKASLST</sequence>
<dbReference type="Proteomes" id="UP000004995">
    <property type="component" value="Unassembled WGS sequence"/>
</dbReference>
<dbReference type="InParanoid" id="K4AN02"/>
<protein>
    <submittedName>
        <fullName evidence="1">Uncharacterized protein</fullName>
    </submittedName>
</protein>
<keyword evidence="2" id="KW-1185">Reference proteome</keyword>
<evidence type="ECO:0000313" key="2">
    <source>
        <dbReference type="Proteomes" id="UP000004995"/>
    </source>
</evidence>
<organism evidence="1 2">
    <name type="scientific">Setaria italica</name>
    <name type="common">Foxtail millet</name>
    <name type="synonym">Panicum italicum</name>
    <dbReference type="NCBI Taxonomy" id="4555"/>
    <lineage>
        <taxon>Eukaryota</taxon>
        <taxon>Viridiplantae</taxon>
        <taxon>Streptophyta</taxon>
        <taxon>Embryophyta</taxon>
        <taxon>Tracheophyta</taxon>
        <taxon>Spermatophyta</taxon>
        <taxon>Magnoliopsida</taxon>
        <taxon>Liliopsida</taxon>
        <taxon>Poales</taxon>
        <taxon>Poaceae</taxon>
        <taxon>PACMAD clade</taxon>
        <taxon>Panicoideae</taxon>
        <taxon>Panicodae</taxon>
        <taxon>Paniceae</taxon>
        <taxon>Cenchrinae</taxon>
        <taxon>Setaria</taxon>
    </lineage>
</organism>
<accession>K4AN02</accession>